<gene>
    <name evidence="1" type="ORF">ABR189_23015</name>
</gene>
<dbReference type="SUPFAM" id="SSF81631">
    <property type="entry name" value="PAP/OAS1 substrate-binding domain"/>
    <property type="match status" value="1"/>
</dbReference>
<dbReference type="Pfam" id="PF04439">
    <property type="entry name" value="Adenyl_transf"/>
    <property type="match status" value="1"/>
</dbReference>
<dbReference type="RefSeq" id="WP_354662842.1">
    <property type="nucleotide sequence ID" value="NZ_JBEXAC010000002.1"/>
</dbReference>
<comment type="caution">
    <text evidence="1">The sequence shown here is derived from an EMBL/GenBank/DDBJ whole genome shotgun (WGS) entry which is preliminary data.</text>
</comment>
<dbReference type="Proteomes" id="UP001549749">
    <property type="component" value="Unassembled WGS sequence"/>
</dbReference>
<evidence type="ECO:0000313" key="2">
    <source>
        <dbReference type="Proteomes" id="UP001549749"/>
    </source>
</evidence>
<dbReference type="NCBIfam" id="NF033387">
    <property type="entry name" value="ANT_6_aadS"/>
    <property type="match status" value="1"/>
</dbReference>
<dbReference type="EMBL" id="JBEXAC010000002">
    <property type="protein sequence ID" value="MET7000282.1"/>
    <property type="molecule type" value="Genomic_DNA"/>
</dbReference>
<reference evidence="1 2" key="1">
    <citation type="submission" date="2024-06" db="EMBL/GenBank/DDBJ databases">
        <title>Chitinophaga defluvii sp. nov., isolated from municipal sewage.</title>
        <authorList>
            <person name="Zhang L."/>
        </authorList>
    </citation>
    <scope>NUCLEOTIDE SEQUENCE [LARGE SCALE GENOMIC DNA]</scope>
    <source>
        <strain evidence="1 2">H8</strain>
    </source>
</reference>
<organism evidence="1 2">
    <name type="scientific">Chitinophaga defluvii</name>
    <dbReference type="NCBI Taxonomy" id="3163343"/>
    <lineage>
        <taxon>Bacteria</taxon>
        <taxon>Pseudomonadati</taxon>
        <taxon>Bacteroidota</taxon>
        <taxon>Chitinophagia</taxon>
        <taxon>Chitinophagales</taxon>
        <taxon>Chitinophagaceae</taxon>
        <taxon>Chitinophaga</taxon>
    </lineage>
</organism>
<accession>A0ABV2TCA3</accession>
<dbReference type="SUPFAM" id="SSF81301">
    <property type="entry name" value="Nucleotidyltransferase"/>
    <property type="match status" value="1"/>
</dbReference>
<protein>
    <submittedName>
        <fullName evidence="1">AadS family aminoglycoside 6-adenylyltransferase</fullName>
    </submittedName>
</protein>
<dbReference type="Gene3D" id="1.20.120.330">
    <property type="entry name" value="Nucleotidyltransferases domain 2"/>
    <property type="match status" value="1"/>
</dbReference>
<keyword evidence="2" id="KW-1185">Reference proteome</keyword>
<dbReference type="Gene3D" id="3.30.460.10">
    <property type="entry name" value="Beta Polymerase, domain 2"/>
    <property type="match status" value="1"/>
</dbReference>
<dbReference type="InterPro" id="IPR043519">
    <property type="entry name" value="NT_sf"/>
</dbReference>
<evidence type="ECO:0000313" key="1">
    <source>
        <dbReference type="EMBL" id="MET7000282.1"/>
    </source>
</evidence>
<dbReference type="InterPro" id="IPR007530">
    <property type="entry name" value="Aminoglycoside_adenylylTfrase"/>
</dbReference>
<name>A0ABV2TCA3_9BACT</name>
<proteinExistence type="predicted"/>
<sequence length="295" mass="34373">MQARDEKLQQIINWATNNNDIRLVMLTSSLVNPLAPVDDFSDLDVELVFENMDAYQYDHQWTSLFGKAIAMVEEDETFFDHKHAMKMVLYDDHVKVDFKLYQKAAFINEAEKDTLPEDWDIGYKVLVDKDHIATKLKTPTYQSIIIGRPSEKKFSQVLNDCWWDMTYVAKCLARDNIFYAKFMTENVIRTDYLVPIIEWYIASENNWNITTNKHGRLFKKYLSPGMWQQIETTFSGSDITDNWNALFAYADVVHQLGTTLSEKLGYSYPTELEHNVRKYLSDIRSTPVSRIPTGG</sequence>